<sequence>MQVFAHRGVSGEAPENTLAAIQLALKLPICGVEVDVFACEDEYILIHDRWLTRTAGLAKRLDQMSLAELLDTPVGEHNSETQYIPTLAQVLTLDWRNHLLNLELKSIPNMRHFCDYLVQHCKAANIAPTQLLISSFHHGYLDEIHQIAAHYTRGWLTASYLLNRAEQAARMGCQWFNIDADVVDLAIVSDAHKRGLKVAVYTVDESADLIWLQQIGVDAVFCNHPGKAQAYLDKRKA</sequence>
<gene>
    <name evidence="2" type="ORF">QTP81_13355</name>
</gene>
<proteinExistence type="predicted"/>
<dbReference type="SUPFAM" id="SSF51695">
    <property type="entry name" value="PLC-like phosphodiesterases"/>
    <property type="match status" value="1"/>
</dbReference>
<dbReference type="InterPro" id="IPR030395">
    <property type="entry name" value="GP_PDE_dom"/>
</dbReference>
<comment type="caution">
    <text evidence="2">The sequence shown here is derived from an EMBL/GenBank/DDBJ whole genome shotgun (WGS) entry which is preliminary data.</text>
</comment>
<dbReference type="Pfam" id="PF03009">
    <property type="entry name" value="GDPD"/>
    <property type="match status" value="1"/>
</dbReference>
<name>A0ABT7SZF5_9ALTE</name>
<dbReference type="Proteomes" id="UP001234343">
    <property type="component" value="Unassembled WGS sequence"/>
</dbReference>
<dbReference type="EMBL" id="JAUCBP010000011">
    <property type="protein sequence ID" value="MDM7861581.1"/>
    <property type="molecule type" value="Genomic_DNA"/>
</dbReference>
<dbReference type="InterPro" id="IPR017946">
    <property type="entry name" value="PLC-like_Pdiesterase_TIM-brl"/>
</dbReference>
<dbReference type="Gene3D" id="3.20.20.190">
    <property type="entry name" value="Phosphatidylinositol (PI) phosphodiesterase"/>
    <property type="match status" value="1"/>
</dbReference>
<evidence type="ECO:0000313" key="2">
    <source>
        <dbReference type="EMBL" id="MDM7861581.1"/>
    </source>
</evidence>
<dbReference type="RefSeq" id="WP_289366193.1">
    <property type="nucleotide sequence ID" value="NZ_JAUCBP010000011.1"/>
</dbReference>
<dbReference type="CDD" id="cd08556">
    <property type="entry name" value="GDPD"/>
    <property type="match status" value="1"/>
</dbReference>
<evidence type="ECO:0000259" key="1">
    <source>
        <dbReference type="PROSITE" id="PS51704"/>
    </source>
</evidence>
<keyword evidence="3" id="KW-1185">Reference proteome</keyword>
<dbReference type="PANTHER" id="PTHR46211:SF1">
    <property type="entry name" value="GLYCEROPHOSPHODIESTER PHOSPHODIESTERASE, CYTOPLASMIC"/>
    <property type="match status" value="1"/>
</dbReference>
<dbReference type="PANTHER" id="PTHR46211">
    <property type="entry name" value="GLYCEROPHOSPHORYL DIESTER PHOSPHODIESTERASE"/>
    <property type="match status" value="1"/>
</dbReference>
<feature type="domain" description="GP-PDE" evidence="1">
    <location>
        <begin position="1"/>
        <end position="232"/>
    </location>
</feature>
<evidence type="ECO:0000313" key="3">
    <source>
        <dbReference type="Proteomes" id="UP001234343"/>
    </source>
</evidence>
<dbReference type="PROSITE" id="PS51704">
    <property type="entry name" value="GP_PDE"/>
    <property type="match status" value="1"/>
</dbReference>
<protein>
    <submittedName>
        <fullName evidence="2">Glycerophosphodiester phosphodiesterase</fullName>
    </submittedName>
</protein>
<reference evidence="2 3" key="1">
    <citation type="submission" date="2023-06" db="EMBL/GenBank/DDBJ databases">
        <title>Alteromonas sp. ASW11-36 isolated from intertidal sand.</title>
        <authorList>
            <person name="Li Y."/>
        </authorList>
    </citation>
    <scope>NUCLEOTIDE SEQUENCE [LARGE SCALE GENOMIC DNA]</scope>
    <source>
        <strain evidence="2 3">ASW11-36</strain>
    </source>
</reference>
<accession>A0ABT7SZF5</accession>
<organism evidence="2 3">
    <name type="scientific">Alteromonas arenosi</name>
    <dbReference type="NCBI Taxonomy" id="3055817"/>
    <lineage>
        <taxon>Bacteria</taxon>
        <taxon>Pseudomonadati</taxon>
        <taxon>Pseudomonadota</taxon>
        <taxon>Gammaproteobacteria</taxon>
        <taxon>Alteromonadales</taxon>
        <taxon>Alteromonadaceae</taxon>
        <taxon>Alteromonas/Salinimonas group</taxon>
        <taxon>Alteromonas</taxon>
    </lineage>
</organism>